<evidence type="ECO:0000313" key="14">
    <source>
        <dbReference type="EMBL" id="RJE26442.1"/>
    </source>
</evidence>
<organism evidence="14 15">
    <name type="scientific">Aspergillus sclerotialis</name>
    <dbReference type="NCBI Taxonomy" id="2070753"/>
    <lineage>
        <taxon>Eukaryota</taxon>
        <taxon>Fungi</taxon>
        <taxon>Dikarya</taxon>
        <taxon>Ascomycota</taxon>
        <taxon>Pezizomycotina</taxon>
        <taxon>Eurotiomycetes</taxon>
        <taxon>Eurotiomycetidae</taxon>
        <taxon>Eurotiales</taxon>
        <taxon>Aspergillaceae</taxon>
        <taxon>Aspergillus</taxon>
        <taxon>Aspergillus subgen. Polypaecilum</taxon>
    </lineage>
</organism>
<dbReference type="PROSITE" id="PS00108">
    <property type="entry name" value="PROTEIN_KINASE_ST"/>
    <property type="match status" value="1"/>
</dbReference>
<dbReference type="Gene3D" id="1.10.510.10">
    <property type="entry name" value="Transferase(Phosphotransferase) domain 1"/>
    <property type="match status" value="1"/>
</dbReference>
<dbReference type="OrthoDB" id="2018507at2759"/>
<evidence type="ECO:0000256" key="3">
    <source>
        <dbReference type="ARBA" id="ARBA00022490"/>
    </source>
</evidence>
<sequence length="1008" mass="112848">MTSYHSHSQPYQNHSSRSIPSYNPVAAMTAPAGTFLPGTKVQVGNHRVIIEKYLSEGGFAFVYVVRLPQPVDNSDVAVLKRVAVPDKAALANMRTEVETMKKLRGHRHIVKYIDSHASQLKGGGFEVFLLMEYCGGGGLIDFMNTRLQNRLTEPEIIKIFSDVAEGVACMHYLKPPLLHRDLKVENVLISRHGNVSYYKLCDFGSSAPPRPAATSAAEGRLIEDDVQRHTTLQYRSPEMIDVYRKQPIDEKSDIWALGVLLYKLCYYTTPFEEVGQMAILNASYKFPSYPQFSNHLKILISSMLRENPQKRPNIYQVVCEVCRMQGKEVPIRDIYSSRSTSEARRYQQLPPSPTEAPQVGAVFAPPVQQETKVIPEVAPMRRGRPGKPTHSHHNSARPSPSPFRGPSTDPFAVLDGGAKPRNSTDEISNRFPTLDQFDILHEKSGKFDFEPTVAESKGEDDDLARRLTNALADDAFVKRPSPERAPASKPAVNRKSQPTPLDLKSPVSSSRREEPSRQAPLYQPAPQKPTMVSTGTMTSPQIPESKPSSRPILRFPPTDQDQRPPSQQWFESEKRKLIQDKEPSPNDQFSKLELHSSMSSDRLSNISASARPSLDSARPSHLDIDDPVASRSKSANSKVRPVSVHAGSRFEFRREPEGARSSVDLSRTQYEDGLPLHHTRTDIDRDYDRTNITSDVDYLRAKEVEEMSRKREKRHSGTSKHVKRSSLTTLSLSGTKTIFGGRFGDAFRRFESSHHDNRQRSPSPEPKQKQPTTITASEVSEPDDIDDENDDISPEMRRELERRRLSQEEKRVASAAAEYRRRVAEKGEGGRQGSDGPRSASIQNRVQSLLGDANKPVPQKTASGYGRFTEETALQAKQTEVRSEQRPVSQQTSIYTSYSGQSPAKEKWENAGAPPISKQPIGYRPPQRTDSRPVAPPKPKNLRVGTQLEASRPTTQHSSPLVNETPISPGGGDWEANFSRRFPSLSGLEMVETEIEIPKYTSLRTKEV</sequence>
<dbReference type="GO" id="GO:0005524">
    <property type="term" value="F:ATP binding"/>
    <property type="evidence" value="ECO:0007669"/>
    <property type="project" value="UniProtKB-KW"/>
</dbReference>
<name>A0A3A2ZTG1_9EURO</name>
<keyword evidence="9" id="KW-0067">ATP-binding</keyword>
<feature type="compositionally biased region" description="Acidic residues" evidence="12">
    <location>
        <begin position="780"/>
        <end position="793"/>
    </location>
</feature>
<feature type="compositionally biased region" description="Polar residues" evidence="12">
    <location>
        <begin position="596"/>
        <end position="610"/>
    </location>
</feature>
<dbReference type="GO" id="GO:0004674">
    <property type="term" value="F:protein serine/threonine kinase activity"/>
    <property type="evidence" value="ECO:0007669"/>
    <property type="project" value="UniProtKB-KW"/>
</dbReference>
<feature type="compositionally biased region" description="Low complexity" evidence="12">
    <location>
        <begin position="725"/>
        <end position="740"/>
    </location>
</feature>
<dbReference type="InterPro" id="IPR008271">
    <property type="entry name" value="Ser/Thr_kinase_AS"/>
</dbReference>
<dbReference type="InterPro" id="IPR000719">
    <property type="entry name" value="Prot_kinase_dom"/>
</dbReference>
<dbReference type="GO" id="GO:0005737">
    <property type="term" value="C:cytoplasm"/>
    <property type="evidence" value="ECO:0007669"/>
    <property type="project" value="UniProtKB-SubCell"/>
</dbReference>
<feature type="compositionally biased region" description="Basic and acidic residues" evidence="12">
    <location>
        <begin position="794"/>
        <end position="829"/>
    </location>
</feature>
<comment type="catalytic activity">
    <reaction evidence="10">
        <text>L-threonyl-[protein] + ATP = O-phospho-L-threonyl-[protein] + ADP + H(+)</text>
        <dbReference type="Rhea" id="RHEA:46608"/>
        <dbReference type="Rhea" id="RHEA-COMP:11060"/>
        <dbReference type="Rhea" id="RHEA-COMP:11605"/>
        <dbReference type="ChEBI" id="CHEBI:15378"/>
        <dbReference type="ChEBI" id="CHEBI:30013"/>
        <dbReference type="ChEBI" id="CHEBI:30616"/>
        <dbReference type="ChEBI" id="CHEBI:61977"/>
        <dbReference type="ChEBI" id="CHEBI:456216"/>
        <dbReference type="EC" id="2.7.11.1"/>
    </reaction>
</comment>
<evidence type="ECO:0000256" key="11">
    <source>
        <dbReference type="ARBA" id="ARBA00048679"/>
    </source>
</evidence>
<dbReference type="CDD" id="cd14037">
    <property type="entry name" value="STKc_NAK_like"/>
    <property type="match status" value="1"/>
</dbReference>
<evidence type="ECO:0000256" key="4">
    <source>
        <dbReference type="ARBA" id="ARBA00022527"/>
    </source>
</evidence>
<dbReference type="PROSITE" id="PS50011">
    <property type="entry name" value="PROTEIN_KINASE_DOM"/>
    <property type="match status" value="1"/>
</dbReference>
<dbReference type="Pfam" id="PF00069">
    <property type="entry name" value="Pkinase"/>
    <property type="match status" value="1"/>
</dbReference>
<comment type="catalytic activity">
    <reaction evidence="11">
        <text>L-seryl-[protein] + ATP = O-phospho-L-seryl-[protein] + ADP + H(+)</text>
        <dbReference type="Rhea" id="RHEA:17989"/>
        <dbReference type="Rhea" id="RHEA-COMP:9863"/>
        <dbReference type="Rhea" id="RHEA-COMP:11604"/>
        <dbReference type="ChEBI" id="CHEBI:15378"/>
        <dbReference type="ChEBI" id="CHEBI:29999"/>
        <dbReference type="ChEBI" id="CHEBI:30616"/>
        <dbReference type="ChEBI" id="CHEBI:83421"/>
        <dbReference type="ChEBI" id="CHEBI:456216"/>
        <dbReference type="EC" id="2.7.11.1"/>
    </reaction>
</comment>
<reference evidence="15" key="1">
    <citation type="submission" date="2017-02" db="EMBL/GenBank/DDBJ databases">
        <authorList>
            <person name="Tafer H."/>
            <person name="Lopandic K."/>
        </authorList>
    </citation>
    <scope>NUCLEOTIDE SEQUENCE [LARGE SCALE GENOMIC DNA]</scope>
    <source>
        <strain evidence="15">CBS 366.77</strain>
    </source>
</reference>
<feature type="compositionally biased region" description="Polar residues" evidence="12">
    <location>
        <begin position="530"/>
        <end position="548"/>
    </location>
</feature>
<keyword evidence="15" id="KW-1185">Reference proteome</keyword>
<feature type="compositionally biased region" description="Basic residues" evidence="12">
    <location>
        <begin position="710"/>
        <end position="724"/>
    </location>
</feature>
<dbReference type="GO" id="GO:0007015">
    <property type="term" value="P:actin filament organization"/>
    <property type="evidence" value="ECO:0007669"/>
    <property type="project" value="TreeGrafter"/>
</dbReference>
<feature type="compositionally biased region" description="Polar residues" evidence="12">
    <location>
        <begin position="1"/>
        <end position="21"/>
    </location>
</feature>
<comment type="caution">
    <text evidence="14">The sequence shown here is derived from an EMBL/GenBank/DDBJ whole genome shotgun (WGS) entry which is preliminary data.</text>
</comment>
<keyword evidence="5" id="KW-0597">Phosphoprotein</keyword>
<feature type="compositionally biased region" description="Basic and acidic residues" evidence="12">
    <location>
        <begin position="745"/>
        <end position="759"/>
    </location>
</feature>
<evidence type="ECO:0000256" key="12">
    <source>
        <dbReference type="SAM" id="MobiDB-lite"/>
    </source>
</evidence>
<feature type="compositionally biased region" description="Polar residues" evidence="12">
    <location>
        <begin position="948"/>
        <end position="966"/>
    </location>
</feature>
<feature type="region of interest" description="Disordered" evidence="12">
    <location>
        <begin position="474"/>
        <end position="670"/>
    </location>
</feature>
<evidence type="ECO:0000256" key="2">
    <source>
        <dbReference type="ARBA" id="ARBA00012513"/>
    </source>
</evidence>
<feature type="domain" description="Protein kinase" evidence="13">
    <location>
        <begin position="48"/>
        <end position="323"/>
    </location>
</feature>
<keyword evidence="4" id="KW-0723">Serine/threonine-protein kinase</keyword>
<accession>A0A3A2ZTG1</accession>
<dbReference type="PANTHER" id="PTHR22967">
    <property type="entry name" value="SERINE/THREONINE PROTEIN KINASE"/>
    <property type="match status" value="1"/>
</dbReference>
<feature type="region of interest" description="Disordered" evidence="12">
    <location>
        <begin position="1"/>
        <end position="22"/>
    </location>
</feature>
<feature type="compositionally biased region" description="Basic residues" evidence="12">
    <location>
        <begin position="381"/>
        <end position="395"/>
    </location>
</feature>
<evidence type="ECO:0000256" key="8">
    <source>
        <dbReference type="ARBA" id="ARBA00022777"/>
    </source>
</evidence>
<dbReference type="GO" id="GO:0000147">
    <property type="term" value="P:actin cortical patch assembly"/>
    <property type="evidence" value="ECO:0007669"/>
    <property type="project" value="TreeGrafter"/>
</dbReference>
<feature type="compositionally biased region" description="Polar residues" evidence="12">
    <location>
        <begin position="769"/>
        <end position="778"/>
    </location>
</feature>
<proteinExistence type="predicted"/>
<dbReference type="FunFam" id="1.10.510.10:FF:000441">
    <property type="entry name" value="Serine/threonine protein kinase"/>
    <property type="match status" value="1"/>
</dbReference>
<evidence type="ECO:0000313" key="15">
    <source>
        <dbReference type="Proteomes" id="UP000266188"/>
    </source>
</evidence>
<comment type="subcellular location">
    <subcellularLocation>
        <location evidence="1">Cytoplasm</location>
    </subcellularLocation>
</comment>
<dbReference type="AlphaFoldDB" id="A0A3A2ZTG1"/>
<feature type="compositionally biased region" description="Basic and acidic residues" evidence="12">
    <location>
        <begin position="571"/>
        <end position="594"/>
    </location>
</feature>
<evidence type="ECO:0000259" key="13">
    <source>
        <dbReference type="PROSITE" id="PS50011"/>
    </source>
</evidence>
<protein>
    <recommendedName>
        <fullName evidence="2">non-specific serine/threonine protein kinase</fullName>
        <ecNumber evidence="2">2.7.11.1</ecNumber>
    </recommendedName>
</protein>
<keyword evidence="7" id="KW-0547">Nucleotide-binding</keyword>
<dbReference type="SMART" id="SM00220">
    <property type="entry name" value="S_TKc"/>
    <property type="match status" value="1"/>
</dbReference>
<feature type="compositionally biased region" description="Polar residues" evidence="12">
    <location>
        <begin position="886"/>
        <end position="902"/>
    </location>
</feature>
<feature type="region of interest" description="Disordered" evidence="12">
    <location>
        <begin position="333"/>
        <end position="430"/>
    </location>
</feature>
<evidence type="ECO:0000256" key="10">
    <source>
        <dbReference type="ARBA" id="ARBA00047899"/>
    </source>
</evidence>
<dbReference type="PANTHER" id="PTHR22967:SF57">
    <property type="entry name" value="AUXILIN, ISOFORM A-RELATED"/>
    <property type="match status" value="1"/>
</dbReference>
<keyword evidence="6" id="KW-0808">Transferase</keyword>
<feature type="region of interest" description="Disordered" evidence="12">
    <location>
        <begin position="703"/>
        <end position="975"/>
    </location>
</feature>
<evidence type="ECO:0000256" key="9">
    <source>
        <dbReference type="ARBA" id="ARBA00022840"/>
    </source>
</evidence>
<evidence type="ECO:0000256" key="7">
    <source>
        <dbReference type="ARBA" id="ARBA00022741"/>
    </source>
</evidence>
<feature type="compositionally biased region" description="Basic and acidic residues" evidence="12">
    <location>
        <begin position="648"/>
        <end position="658"/>
    </location>
</feature>
<dbReference type="SUPFAM" id="SSF56112">
    <property type="entry name" value="Protein kinase-like (PK-like)"/>
    <property type="match status" value="1"/>
</dbReference>
<keyword evidence="3" id="KW-0963">Cytoplasm</keyword>
<evidence type="ECO:0000256" key="6">
    <source>
        <dbReference type="ARBA" id="ARBA00022679"/>
    </source>
</evidence>
<evidence type="ECO:0000256" key="5">
    <source>
        <dbReference type="ARBA" id="ARBA00022553"/>
    </source>
</evidence>
<gene>
    <name evidence="14" type="ORF">PHISCL_01243</name>
</gene>
<dbReference type="EC" id="2.7.11.1" evidence="2"/>
<dbReference type="STRING" id="2070753.A0A3A2ZTG1"/>
<keyword evidence="8 14" id="KW-0418">Kinase</keyword>
<evidence type="ECO:0000256" key="1">
    <source>
        <dbReference type="ARBA" id="ARBA00004496"/>
    </source>
</evidence>
<dbReference type="InterPro" id="IPR011009">
    <property type="entry name" value="Kinase-like_dom_sf"/>
</dbReference>
<dbReference type="EMBL" id="MVGC01000022">
    <property type="protein sequence ID" value="RJE26442.1"/>
    <property type="molecule type" value="Genomic_DNA"/>
</dbReference>
<dbReference type="Proteomes" id="UP000266188">
    <property type="component" value="Unassembled WGS sequence"/>
</dbReference>